<protein>
    <submittedName>
        <fullName evidence="2">Uncharacterized protein</fullName>
    </submittedName>
</protein>
<dbReference type="Proteomes" id="UP000011607">
    <property type="component" value="Unassembled WGS sequence"/>
</dbReference>
<organism evidence="2 3">
    <name type="scientific">Halobiforma nitratireducens JCM 10879</name>
    <dbReference type="NCBI Taxonomy" id="1227454"/>
    <lineage>
        <taxon>Archaea</taxon>
        <taxon>Methanobacteriati</taxon>
        <taxon>Methanobacteriota</taxon>
        <taxon>Stenosarchaea group</taxon>
        <taxon>Halobacteria</taxon>
        <taxon>Halobacteriales</taxon>
        <taxon>Natrialbaceae</taxon>
        <taxon>Halobiforma</taxon>
    </lineage>
</organism>
<feature type="region of interest" description="Disordered" evidence="1">
    <location>
        <begin position="29"/>
        <end position="60"/>
    </location>
</feature>
<name>M0MIS7_9EURY</name>
<comment type="caution">
    <text evidence="2">The sequence shown here is derived from an EMBL/GenBank/DDBJ whole genome shotgun (WGS) entry which is preliminary data.</text>
</comment>
<proteinExistence type="predicted"/>
<evidence type="ECO:0000313" key="2">
    <source>
        <dbReference type="EMBL" id="EMA45263.1"/>
    </source>
</evidence>
<dbReference type="EMBL" id="AOMA01000018">
    <property type="protein sequence ID" value="EMA45263.1"/>
    <property type="molecule type" value="Genomic_DNA"/>
</dbReference>
<keyword evidence="3" id="KW-1185">Reference proteome</keyword>
<accession>M0MIS7</accession>
<evidence type="ECO:0000313" key="3">
    <source>
        <dbReference type="Proteomes" id="UP000011607"/>
    </source>
</evidence>
<evidence type="ECO:0000256" key="1">
    <source>
        <dbReference type="SAM" id="MobiDB-lite"/>
    </source>
</evidence>
<dbReference type="AlphaFoldDB" id="M0MIS7"/>
<reference evidence="2 3" key="1">
    <citation type="journal article" date="2014" name="PLoS Genet.">
        <title>Phylogenetically driven sequencing of extremely halophilic archaea reveals strategies for static and dynamic osmo-response.</title>
        <authorList>
            <person name="Becker E.A."/>
            <person name="Seitzer P.M."/>
            <person name="Tritt A."/>
            <person name="Larsen D."/>
            <person name="Krusor M."/>
            <person name="Yao A.I."/>
            <person name="Wu D."/>
            <person name="Madern D."/>
            <person name="Eisen J.A."/>
            <person name="Darling A.E."/>
            <person name="Facciotti M.T."/>
        </authorList>
    </citation>
    <scope>NUCLEOTIDE SEQUENCE [LARGE SCALE GENOMIC DNA]</scope>
    <source>
        <strain evidence="2 3">JCM 10879</strain>
    </source>
</reference>
<sequence>MPVLALMQVLEPVQVQVQVLVQAQELAPETARDPQNSTFDVDVRSDAFASSSIGPRPTKA</sequence>
<gene>
    <name evidence="2" type="ORF">C446_02377</name>
</gene>